<protein>
    <submittedName>
        <fullName evidence="2">STAS domain-containing protein</fullName>
    </submittedName>
</protein>
<dbReference type="Proteomes" id="UP001456513">
    <property type="component" value="Unassembled WGS sequence"/>
</dbReference>
<feature type="domain" description="STAS" evidence="1">
    <location>
        <begin position="30"/>
        <end position="73"/>
    </location>
</feature>
<dbReference type="InterPro" id="IPR002645">
    <property type="entry name" value="STAS_dom"/>
</dbReference>
<reference evidence="2 3" key="1">
    <citation type="submission" date="2024-03" db="EMBL/GenBank/DDBJ databases">
        <title>Rhodococcus navarretei sp. nov. and Pseudarthrobacter quantumdoti sp. nov., two new species with the ability to biosynthesize Quantum Dots isolated from soil samples at Union Glacier, Antarctica.</title>
        <authorList>
            <person name="Vargas M."/>
        </authorList>
    </citation>
    <scope>NUCLEOTIDE SEQUENCE [LARGE SCALE GENOMIC DNA]</scope>
    <source>
        <strain evidence="2 3">EXRC-4A-4</strain>
    </source>
</reference>
<proteinExistence type="predicted"/>
<dbReference type="InterPro" id="IPR036513">
    <property type="entry name" value="STAS_dom_sf"/>
</dbReference>
<dbReference type="SUPFAM" id="SSF52091">
    <property type="entry name" value="SpoIIaa-like"/>
    <property type="match status" value="1"/>
</dbReference>
<evidence type="ECO:0000313" key="2">
    <source>
        <dbReference type="EMBL" id="MEK8070990.1"/>
    </source>
</evidence>
<evidence type="ECO:0000259" key="1">
    <source>
        <dbReference type="PROSITE" id="PS50801"/>
    </source>
</evidence>
<keyword evidence="3" id="KW-1185">Reference proteome</keyword>
<dbReference type="EMBL" id="JBBPCN010000001">
    <property type="protein sequence ID" value="MEK8070990.1"/>
    <property type="molecule type" value="Genomic_DNA"/>
</dbReference>
<dbReference type="PROSITE" id="PS50801">
    <property type="entry name" value="STAS"/>
    <property type="match status" value="1"/>
</dbReference>
<dbReference type="CDD" id="cd07043">
    <property type="entry name" value="STAS_anti-anti-sigma_factors"/>
    <property type="match status" value="1"/>
</dbReference>
<comment type="caution">
    <text evidence="2">The sequence shown here is derived from an EMBL/GenBank/DDBJ whole genome shotgun (WGS) entry which is preliminary data.</text>
</comment>
<dbReference type="Gene3D" id="3.30.750.24">
    <property type="entry name" value="STAS domain"/>
    <property type="match status" value="1"/>
</dbReference>
<gene>
    <name evidence="2" type="ORF">AABD04_09060</name>
</gene>
<sequence>MTVTDHLDSPFAPVGRGNAHYSVSTELYSPHLTVVRVTGELDLKSRSVLAQVLDDALHTETIVLLDLSEVTFMYSGAGCVVLDAAARSAGRLEVFAPTRPARLVLEALGAATIVADPRAA</sequence>
<evidence type="ECO:0000313" key="3">
    <source>
        <dbReference type="Proteomes" id="UP001456513"/>
    </source>
</evidence>
<accession>A0ABU9CUB8</accession>
<name>A0ABU9CUB8_9NOCA</name>
<organism evidence="2 3">
    <name type="scientific">Rhodococcus navarretei</name>
    <dbReference type="NCBI Taxonomy" id="3128981"/>
    <lineage>
        <taxon>Bacteria</taxon>
        <taxon>Bacillati</taxon>
        <taxon>Actinomycetota</taxon>
        <taxon>Actinomycetes</taxon>
        <taxon>Mycobacteriales</taxon>
        <taxon>Nocardiaceae</taxon>
        <taxon>Rhodococcus</taxon>
    </lineage>
</organism>
<dbReference type="RefSeq" id="WP_341440951.1">
    <property type="nucleotide sequence ID" value="NZ_JBBPCN010000001.1"/>
</dbReference>